<dbReference type="AlphaFoldDB" id="A0A1Z5R8R6"/>
<feature type="compositionally biased region" description="Low complexity" evidence="1">
    <location>
        <begin position="98"/>
        <end position="110"/>
    </location>
</feature>
<evidence type="ECO:0000256" key="1">
    <source>
        <dbReference type="SAM" id="MobiDB-lite"/>
    </source>
</evidence>
<feature type="region of interest" description="Disordered" evidence="1">
    <location>
        <begin position="219"/>
        <end position="250"/>
    </location>
</feature>
<accession>A0A1Z5R8R6</accession>
<feature type="compositionally biased region" description="Pro residues" evidence="1">
    <location>
        <begin position="1"/>
        <end position="22"/>
    </location>
</feature>
<feature type="compositionally biased region" description="Polar residues" evidence="1">
    <location>
        <begin position="226"/>
        <end position="239"/>
    </location>
</feature>
<feature type="compositionally biased region" description="Polar residues" evidence="1">
    <location>
        <begin position="52"/>
        <end position="73"/>
    </location>
</feature>
<evidence type="ECO:0000313" key="2">
    <source>
        <dbReference type="EMBL" id="OQU80152.1"/>
    </source>
</evidence>
<keyword evidence="3" id="KW-1185">Reference proteome</keyword>
<reference evidence="3" key="2">
    <citation type="journal article" date="2018" name="Plant J.">
        <title>The Sorghum bicolor reference genome: improved assembly, gene annotations, a transcriptome atlas, and signatures of genome organization.</title>
        <authorList>
            <person name="McCormick R.F."/>
            <person name="Truong S.K."/>
            <person name="Sreedasyam A."/>
            <person name="Jenkins J."/>
            <person name="Shu S."/>
            <person name="Sims D."/>
            <person name="Kennedy M."/>
            <person name="Amirebrahimi M."/>
            <person name="Weers B.D."/>
            <person name="McKinley B."/>
            <person name="Mattison A."/>
            <person name="Morishige D.T."/>
            <person name="Grimwood J."/>
            <person name="Schmutz J."/>
            <person name="Mullet J.E."/>
        </authorList>
    </citation>
    <scope>NUCLEOTIDE SEQUENCE [LARGE SCALE GENOMIC DNA]</scope>
    <source>
        <strain evidence="3">cv. BTx623</strain>
    </source>
</reference>
<dbReference type="Gramene" id="OQU80152">
    <property type="protein sequence ID" value="OQU80152"/>
    <property type="gene ID" value="SORBI_3007G089533"/>
</dbReference>
<protein>
    <submittedName>
        <fullName evidence="2">Uncharacterized protein</fullName>
    </submittedName>
</protein>
<feature type="compositionally biased region" description="Pro residues" evidence="1">
    <location>
        <begin position="32"/>
        <end position="44"/>
    </location>
</feature>
<reference evidence="2 3" key="1">
    <citation type="journal article" date="2009" name="Nature">
        <title>The Sorghum bicolor genome and the diversification of grasses.</title>
        <authorList>
            <person name="Paterson A.H."/>
            <person name="Bowers J.E."/>
            <person name="Bruggmann R."/>
            <person name="Dubchak I."/>
            <person name="Grimwood J."/>
            <person name="Gundlach H."/>
            <person name="Haberer G."/>
            <person name="Hellsten U."/>
            <person name="Mitros T."/>
            <person name="Poliakov A."/>
            <person name="Schmutz J."/>
            <person name="Spannagl M."/>
            <person name="Tang H."/>
            <person name="Wang X."/>
            <person name="Wicker T."/>
            <person name="Bharti A.K."/>
            <person name="Chapman J."/>
            <person name="Feltus F.A."/>
            <person name="Gowik U."/>
            <person name="Grigoriev I.V."/>
            <person name="Lyons E."/>
            <person name="Maher C.A."/>
            <person name="Martis M."/>
            <person name="Narechania A."/>
            <person name="Otillar R.P."/>
            <person name="Penning B.W."/>
            <person name="Salamov A.A."/>
            <person name="Wang Y."/>
            <person name="Zhang L."/>
            <person name="Carpita N.C."/>
            <person name="Freeling M."/>
            <person name="Gingle A.R."/>
            <person name="Hash C.T."/>
            <person name="Keller B."/>
            <person name="Klein P."/>
            <person name="Kresovich S."/>
            <person name="McCann M.C."/>
            <person name="Ming R."/>
            <person name="Peterson D.G."/>
            <person name="Mehboob-ur-Rahman"/>
            <person name="Ware D."/>
            <person name="Westhoff P."/>
            <person name="Mayer K.F."/>
            <person name="Messing J."/>
            <person name="Rokhsar D.S."/>
        </authorList>
    </citation>
    <scope>NUCLEOTIDE SEQUENCE [LARGE SCALE GENOMIC DNA]</scope>
    <source>
        <strain evidence="3">cv. BTx623</strain>
    </source>
</reference>
<gene>
    <name evidence="2" type="ORF">SORBI_3007G089533</name>
</gene>
<feature type="region of interest" description="Disordered" evidence="1">
    <location>
        <begin position="1"/>
        <end position="165"/>
    </location>
</feature>
<proteinExistence type="predicted"/>
<evidence type="ECO:0000313" key="3">
    <source>
        <dbReference type="Proteomes" id="UP000000768"/>
    </source>
</evidence>
<name>A0A1Z5R8R6_SORBI</name>
<dbReference type="Proteomes" id="UP000000768">
    <property type="component" value="Chromosome 7"/>
</dbReference>
<dbReference type="InParanoid" id="A0A1Z5R8R6"/>
<organism evidence="2 3">
    <name type="scientific">Sorghum bicolor</name>
    <name type="common">Sorghum</name>
    <name type="synonym">Sorghum vulgare</name>
    <dbReference type="NCBI Taxonomy" id="4558"/>
    <lineage>
        <taxon>Eukaryota</taxon>
        <taxon>Viridiplantae</taxon>
        <taxon>Streptophyta</taxon>
        <taxon>Embryophyta</taxon>
        <taxon>Tracheophyta</taxon>
        <taxon>Spermatophyta</taxon>
        <taxon>Magnoliopsida</taxon>
        <taxon>Liliopsida</taxon>
        <taxon>Poales</taxon>
        <taxon>Poaceae</taxon>
        <taxon>PACMAD clade</taxon>
        <taxon>Panicoideae</taxon>
        <taxon>Andropogonodae</taxon>
        <taxon>Andropogoneae</taxon>
        <taxon>Sorghinae</taxon>
        <taxon>Sorghum</taxon>
    </lineage>
</organism>
<dbReference type="EMBL" id="CM000766">
    <property type="protein sequence ID" value="OQU80152.1"/>
    <property type="molecule type" value="Genomic_DNA"/>
</dbReference>
<sequence length="250" mass="25890">MDPNHPSMPVPPSENPKPPDPNAPSSTAAQQPQPPPRSPPPPPDNMSQPSQRYLSSPSRTSELAPSAPSTLRTPTDAPPSPEPTTPLDLDPVSELEAPTTSPTTSQIPISLMSARSGVPGVPYDSPRTASQSPAATPSPVLAESDTLAFPAGGSGQWSGAADGISDSDCDKSGPLLTIGFVITSPSLLQRLGASKEFIRLVQEGRYQEAADHQKIRSIRATHEAGTLSQAQDGNASSKAQAPAFKAPGDK</sequence>